<name>A0A0C3PD68_PHLG1</name>
<evidence type="ECO:0000256" key="1">
    <source>
        <dbReference type="SAM" id="MobiDB-lite"/>
    </source>
</evidence>
<gene>
    <name evidence="2" type="ORF">PHLGIDRAFT_253108</name>
</gene>
<organism evidence="2 3">
    <name type="scientific">Phlebiopsis gigantea (strain 11061_1 CR5-6)</name>
    <name type="common">White-rot fungus</name>
    <name type="synonym">Peniophora gigantea</name>
    <dbReference type="NCBI Taxonomy" id="745531"/>
    <lineage>
        <taxon>Eukaryota</taxon>
        <taxon>Fungi</taxon>
        <taxon>Dikarya</taxon>
        <taxon>Basidiomycota</taxon>
        <taxon>Agaricomycotina</taxon>
        <taxon>Agaricomycetes</taxon>
        <taxon>Polyporales</taxon>
        <taxon>Phanerochaetaceae</taxon>
        <taxon>Phlebiopsis</taxon>
    </lineage>
</organism>
<feature type="region of interest" description="Disordered" evidence="1">
    <location>
        <begin position="113"/>
        <end position="135"/>
    </location>
</feature>
<proteinExistence type="predicted"/>
<dbReference type="Proteomes" id="UP000053257">
    <property type="component" value="Unassembled WGS sequence"/>
</dbReference>
<reference evidence="2 3" key="1">
    <citation type="journal article" date="2014" name="PLoS Genet.">
        <title>Analysis of the Phlebiopsis gigantea genome, transcriptome and secretome provides insight into its pioneer colonization strategies of wood.</title>
        <authorList>
            <person name="Hori C."/>
            <person name="Ishida T."/>
            <person name="Igarashi K."/>
            <person name="Samejima M."/>
            <person name="Suzuki H."/>
            <person name="Master E."/>
            <person name="Ferreira P."/>
            <person name="Ruiz-Duenas F.J."/>
            <person name="Held B."/>
            <person name="Canessa P."/>
            <person name="Larrondo L.F."/>
            <person name="Schmoll M."/>
            <person name="Druzhinina I.S."/>
            <person name="Kubicek C.P."/>
            <person name="Gaskell J.A."/>
            <person name="Kersten P."/>
            <person name="St John F."/>
            <person name="Glasner J."/>
            <person name="Sabat G."/>
            <person name="Splinter BonDurant S."/>
            <person name="Syed K."/>
            <person name="Yadav J."/>
            <person name="Mgbeahuruike A.C."/>
            <person name="Kovalchuk A."/>
            <person name="Asiegbu F.O."/>
            <person name="Lackner G."/>
            <person name="Hoffmeister D."/>
            <person name="Rencoret J."/>
            <person name="Gutierrez A."/>
            <person name="Sun H."/>
            <person name="Lindquist E."/>
            <person name="Barry K."/>
            <person name="Riley R."/>
            <person name="Grigoriev I.V."/>
            <person name="Henrissat B."/>
            <person name="Kues U."/>
            <person name="Berka R.M."/>
            <person name="Martinez A.T."/>
            <person name="Covert S.F."/>
            <person name="Blanchette R.A."/>
            <person name="Cullen D."/>
        </authorList>
    </citation>
    <scope>NUCLEOTIDE SEQUENCE [LARGE SCALE GENOMIC DNA]</scope>
    <source>
        <strain evidence="2 3">11061_1 CR5-6</strain>
    </source>
</reference>
<evidence type="ECO:0000313" key="2">
    <source>
        <dbReference type="EMBL" id="KIP03183.1"/>
    </source>
</evidence>
<dbReference type="EMBL" id="KN840629">
    <property type="protein sequence ID" value="KIP03183.1"/>
    <property type="molecule type" value="Genomic_DNA"/>
</dbReference>
<sequence>MQYHRKRHSEARTLLKPSSLLDGGPLDGTSSDRDDRGEVQFPGLVASFIQFATTAPTSLISHIRDVTLAGEKDKAFKRNYVRLPHRNDHATPAGILQPHLVFIVIGTATPRPRFRTRSPSGVLHEKALTRPRPAN</sequence>
<accession>A0A0C3PD68</accession>
<keyword evidence="3" id="KW-1185">Reference proteome</keyword>
<feature type="region of interest" description="Disordered" evidence="1">
    <location>
        <begin position="1"/>
        <end position="38"/>
    </location>
</feature>
<dbReference type="AlphaFoldDB" id="A0A0C3PD68"/>
<dbReference type="HOGENOM" id="CLU_1886506_0_0_1"/>
<evidence type="ECO:0000313" key="3">
    <source>
        <dbReference type="Proteomes" id="UP000053257"/>
    </source>
</evidence>
<protein>
    <submittedName>
        <fullName evidence="2">Uncharacterized protein</fullName>
    </submittedName>
</protein>